<dbReference type="EMBL" id="CP021112">
    <property type="protein sequence ID" value="ARQ00920.1"/>
    <property type="molecule type" value="Genomic_DNA"/>
</dbReference>
<reference evidence="1 2" key="1">
    <citation type="submission" date="2017-05" db="EMBL/GenBank/DDBJ databases">
        <title>Full genome sequence of Pseudorhodoplanes sinuspersici.</title>
        <authorList>
            <person name="Dastgheib S.M.M."/>
            <person name="Shavandi M."/>
            <person name="Tirandaz H."/>
        </authorList>
    </citation>
    <scope>NUCLEOTIDE SEQUENCE [LARGE SCALE GENOMIC DNA]</scope>
    <source>
        <strain evidence="1 2">RIPI110</strain>
    </source>
</reference>
<evidence type="ECO:0000313" key="1">
    <source>
        <dbReference type="EMBL" id="ARQ00920.1"/>
    </source>
</evidence>
<sequence>MRVLLCVPILGCINADFGRVRPSLRTDDMHSWMGPAIAERYGEPASQFRLTDEERSLRDLAYPLIEPPYERQRWYSVLNEYGISRIFQRDWWAYDETAYTTAMFGNPARSTQTYYNRLIDDIRNDIVRIGPFAANARYISDMDLRREKSLRYVSNLSPSESGNTLARIAENSLIARWVNQSLMQRANSYQFALERLVISAPSPMAAEAERQLQLMRIAIAEAALVPRGAPPMPLITK</sequence>
<organism evidence="1 2">
    <name type="scientific">Pseudorhodoplanes sinuspersici</name>
    <dbReference type="NCBI Taxonomy" id="1235591"/>
    <lineage>
        <taxon>Bacteria</taxon>
        <taxon>Pseudomonadati</taxon>
        <taxon>Pseudomonadota</taxon>
        <taxon>Alphaproteobacteria</taxon>
        <taxon>Hyphomicrobiales</taxon>
        <taxon>Pseudorhodoplanes</taxon>
    </lineage>
</organism>
<dbReference type="AlphaFoldDB" id="A0A1W6ZUB1"/>
<protein>
    <submittedName>
        <fullName evidence="1">Uncharacterized protein</fullName>
    </submittedName>
</protein>
<evidence type="ECO:0000313" key="2">
    <source>
        <dbReference type="Proteomes" id="UP000194137"/>
    </source>
</evidence>
<keyword evidence="2" id="KW-1185">Reference proteome</keyword>
<dbReference type="Proteomes" id="UP000194137">
    <property type="component" value="Chromosome"/>
</dbReference>
<dbReference type="STRING" id="1235591.CAK95_18860"/>
<name>A0A1W6ZUB1_9HYPH</name>
<proteinExistence type="predicted"/>
<gene>
    <name evidence="1" type="ORF">CAK95_18860</name>
</gene>
<dbReference type="KEGG" id="psin:CAK95_18860"/>
<accession>A0A1W6ZUB1</accession>